<dbReference type="Gene3D" id="3.40.50.720">
    <property type="entry name" value="NAD(P)-binding Rossmann-like Domain"/>
    <property type="match status" value="1"/>
</dbReference>
<dbReference type="InterPro" id="IPR036291">
    <property type="entry name" value="NAD(P)-bd_dom_sf"/>
</dbReference>
<name>A0A0W0SDY5_9GAMM</name>
<dbReference type="InterPro" id="IPR001509">
    <property type="entry name" value="Epimerase_deHydtase"/>
</dbReference>
<dbReference type="RefSeq" id="WP_058442168.1">
    <property type="nucleotide sequence ID" value="NZ_CAAAHU010000005.1"/>
</dbReference>
<dbReference type="Pfam" id="PF01370">
    <property type="entry name" value="Epimerase"/>
    <property type="match status" value="1"/>
</dbReference>
<dbReference type="PATRIC" id="fig|29422.6.peg.2328"/>
<protein>
    <submittedName>
        <fullName evidence="3">NAD-dependent epimerase/dehydratase</fullName>
    </submittedName>
</protein>
<evidence type="ECO:0000259" key="2">
    <source>
        <dbReference type="Pfam" id="PF01370"/>
    </source>
</evidence>
<proteinExistence type="predicted"/>
<comment type="caution">
    <text evidence="3">The sequence shown here is derived from an EMBL/GenBank/DDBJ whole genome shotgun (WGS) entry which is preliminary data.</text>
</comment>
<keyword evidence="4" id="KW-1185">Reference proteome</keyword>
<sequence length="287" mass="32153">MEHLIIGYGYCGFHLARYLLAKQLSVTVVSRHLDNTFLLPGLNHLCHNIDEPFIWEKPDTIIYYLIPPIGDNKEDLGLKRFLESSHLDVSKVIYFGSSGVYGDHHGAWVDEYSPCYIYSARQQRRLDAEAQWLTFCQKKAIPAIILRIAGIYGPSRLPVESAIAQVPIVHPPSAPYTNHVYVEDLVSISFQLAAKINVSSIYNIADGNPAPLGTLQQEVAQILKLTHASYESWEAAWERASPMKKEFMQASRRLSIRALETSLGSSLTLTRLTQAITLSLQSQGLIT</sequence>
<dbReference type="Proteomes" id="UP000054742">
    <property type="component" value="Unassembled WGS sequence"/>
</dbReference>
<evidence type="ECO:0000313" key="4">
    <source>
        <dbReference type="Proteomes" id="UP000054742"/>
    </source>
</evidence>
<feature type="domain" description="NAD-dependent epimerase/dehydratase" evidence="2">
    <location>
        <begin position="87"/>
        <end position="205"/>
    </location>
</feature>
<organism evidence="3 4">
    <name type="scientific">Legionella brunensis</name>
    <dbReference type="NCBI Taxonomy" id="29422"/>
    <lineage>
        <taxon>Bacteria</taxon>
        <taxon>Pseudomonadati</taxon>
        <taxon>Pseudomonadota</taxon>
        <taxon>Gammaproteobacteria</taxon>
        <taxon>Legionellales</taxon>
        <taxon>Legionellaceae</taxon>
        <taxon>Legionella</taxon>
    </lineage>
</organism>
<evidence type="ECO:0000256" key="1">
    <source>
        <dbReference type="ARBA" id="ARBA00023027"/>
    </source>
</evidence>
<dbReference type="SUPFAM" id="SSF51735">
    <property type="entry name" value="NAD(P)-binding Rossmann-fold domains"/>
    <property type="match status" value="1"/>
</dbReference>
<dbReference type="AlphaFoldDB" id="A0A0W0SDY5"/>
<evidence type="ECO:0000313" key="3">
    <source>
        <dbReference type="EMBL" id="KTC81663.1"/>
    </source>
</evidence>
<dbReference type="EMBL" id="LNXV01000029">
    <property type="protein sequence ID" value="KTC81663.1"/>
    <property type="molecule type" value="Genomic_DNA"/>
</dbReference>
<dbReference type="OrthoDB" id="9808276at2"/>
<dbReference type="STRING" id="29422.Lbru_2183"/>
<dbReference type="PANTHER" id="PTHR43574">
    <property type="entry name" value="EPIMERASE-RELATED"/>
    <property type="match status" value="1"/>
</dbReference>
<reference evidence="3 4" key="1">
    <citation type="submission" date="2015-11" db="EMBL/GenBank/DDBJ databases">
        <title>Genomic analysis of 38 Legionella species identifies large and diverse effector repertoires.</title>
        <authorList>
            <person name="Burstein D."/>
            <person name="Amaro F."/>
            <person name="Zusman T."/>
            <person name="Lifshitz Z."/>
            <person name="Cohen O."/>
            <person name="Gilbert J.A."/>
            <person name="Pupko T."/>
            <person name="Shuman H.A."/>
            <person name="Segal G."/>
        </authorList>
    </citation>
    <scope>NUCLEOTIDE SEQUENCE [LARGE SCALE GENOMIC DNA]</scope>
    <source>
        <strain evidence="3 4">ATCC 43878</strain>
    </source>
</reference>
<gene>
    <name evidence="3" type="ORF">Lbru_2183</name>
</gene>
<keyword evidence="1" id="KW-0520">NAD</keyword>
<accession>A0A0W0SDY5</accession>